<protein>
    <submittedName>
        <fullName evidence="2">Uncharacterized protein</fullName>
    </submittedName>
</protein>
<evidence type="ECO:0000313" key="2">
    <source>
        <dbReference type="EMBL" id="MBB6048603.1"/>
    </source>
</evidence>
<feature type="region of interest" description="Disordered" evidence="1">
    <location>
        <begin position="102"/>
        <end position="155"/>
    </location>
</feature>
<dbReference type="AlphaFoldDB" id="A0A7W9W4K3"/>
<comment type="caution">
    <text evidence="2">The sequence shown here is derived from an EMBL/GenBank/DDBJ whole genome shotgun (WGS) entry which is preliminary data.</text>
</comment>
<name>A0A7W9W4K3_ARMRO</name>
<accession>A0A7W9W4K3</accession>
<sequence length="384" mass="39840">MKNQWTVASLGIGLALAAPTLAQQKIVGRVGAPLTLGDSKVTIRNIRNQAGTPQQQPPQGYHYIAFEMRMEAGAGTKVTRAPKGFEGVTVYKAVTTRAPEPGVISQRQPAPVLRGNAPSTPGVASGPTTITRTTTTAPGPGMISRPEPRPTLRGNAPVTPGVVAQGSGGKSSPDTLAMLADPVRVLGASEARVMSKKGLAPGEAFTWTVVALVPNTEDRAAWLGFILLQPQGRAPQKLNYEIDLGTLPPYTAPAEVSVAVGELGTLFGYQVKVTGAATGTPKANPLRSTSPDTVAVIVSVEHTNPLPEAIAHGAHSVVLEDRAGTVYSADLFAGRLPSQTRPGKTTKAALTFLVPAAKLGELKARFNPAIGYGNVVVPLTGLQL</sequence>
<gene>
    <name evidence="2" type="ORF">HNQ39_000365</name>
</gene>
<evidence type="ECO:0000313" key="3">
    <source>
        <dbReference type="Proteomes" id="UP000520814"/>
    </source>
</evidence>
<dbReference type="Proteomes" id="UP000520814">
    <property type="component" value="Unassembled WGS sequence"/>
</dbReference>
<proteinExistence type="predicted"/>
<evidence type="ECO:0000256" key="1">
    <source>
        <dbReference type="SAM" id="MobiDB-lite"/>
    </source>
</evidence>
<feature type="compositionally biased region" description="Low complexity" evidence="1">
    <location>
        <begin position="126"/>
        <end position="141"/>
    </location>
</feature>
<dbReference type="RefSeq" id="WP_184192241.1">
    <property type="nucleotide sequence ID" value="NZ_JACHGW010000001.1"/>
</dbReference>
<organism evidence="2 3">
    <name type="scientific">Armatimonas rosea</name>
    <dbReference type="NCBI Taxonomy" id="685828"/>
    <lineage>
        <taxon>Bacteria</taxon>
        <taxon>Bacillati</taxon>
        <taxon>Armatimonadota</taxon>
        <taxon>Armatimonadia</taxon>
        <taxon>Armatimonadales</taxon>
        <taxon>Armatimonadaceae</taxon>
        <taxon>Armatimonas</taxon>
    </lineage>
</organism>
<dbReference type="EMBL" id="JACHGW010000001">
    <property type="protein sequence ID" value="MBB6048603.1"/>
    <property type="molecule type" value="Genomic_DNA"/>
</dbReference>
<reference evidence="2 3" key="1">
    <citation type="submission" date="2020-08" db="EMBL/GenBank/DDBJ databases">
        <title>Genomic Encyclopedia of Type Strains, Phase IV (KMG-IV): sequencing the most valuable type-strain genomes for metagenomic binning, comparative biology and taxonomic classification.</title>
        <authorList>
            <person name="Goeker M."/>
        </authorList>
    </citation>
    <scope>NUCLEOTIDE SEQUENCE [LARGE SCALE GENOMIC DNA]</scope>
    <source>
        <strain evidence="2 3">DSM 23562</strain>
    </source>
</reference>
<keyword evidence="3" id="KW-1185">Reference proteome</keyword>